<evidence type="ECO:0008006" key="4">
    <source>
        <dbReference type="Google" id="ProtNLM"/>
    </source>
</evidence>
<dbReference type="EMBL" id="RFFH01000020">
    <property type="protein sequence ID" value="RMI28536.1"/>
    <property type="molecule type" value="Genomic_DNA"/>
</dbReference>
<evidence type="ECO:0000313" key="2">
    <source>
        <dbReference type="EMBL" id="RMI28536.1"/>
    </source>
</evidence>
<protein>
    <recommendedName>
        <fullName evidence="4">Sensor domain-containing protein</fullName>
    </recommendedName>
</protein>
<evidence type="ECO:0000313" key="3">
    <source>
        <dbReference type="Proteomes" id="UP000279275"/>
    </source>
</evidence>
<dbReference type="Proteomes" id="UP000279275">
    <property type="component" value="Unassembled WGS sequence"/>
</dbReference>
<gene>
    <name evidence="2" type="ORF">EBN03_29400</name>
</gene>
<sequence>MADPDGDLKLAAGAVLTPADVPEGWTPTGTPSSSADRSGSSDYVWGQPVLDCIGVKRATLGRYGPAAMSPSFRAPDGPSVSSKVEFEPSTVRAAAEMDLMRNDKLSGCALPPLQQAAKSNGISVDSMQPVTFPRIGDDTVDLQTVSHSNASGADVTAYSDVISVRSGRALVTLTFTGVNAPFPVEQAQQMIQAVVSRLQPQP</sequence>
<proteinExistence type="predicted"/>
<organism evidence="2 3">
    <name type="scientific">Nocardia stercoris</name>
    <dbReference type="NCBI Taxonomy" id="2483361"/>
    <lineage>
        <taxon>Bacteria</taxon>
        <taxon>Bacillati</taxon>
        <taxon>Actinomycetota</taxon>
        <taxon>Actinomycetes</taxon>
        <taxon>Mycobacteriales</taxon>
        <taxon>Nocardiaceae</taxon>
        <taxon>Nocardia</taxon>
    </lineage>
</organism>
<reference evidence="2 3" key="1">
    <citation type="submission" date="2018-10" db="EMBL/GenBank/DDBJ databases">
        <title>Isolation from cow dung.</title>
        <authorList>
            <person name="Ling L."/>
        </authorList>
    </citation>
    <scope>NUCLEOTIDE SEQUENCE [LARGE SCALE GENOMIC DNA]</scope>
    <source>
        <strain evidence="2 3">NEAU-LL90</strain>
    </source>
</reference>
<dbReference type="AlphaFoldDB" id="A0A3M2KV33"/>
<name>A0A3M2KV33_9NOCA</name>
<evidence type="ECO:0000256" key="1">
    <source>
        <dbReference type="SAM" id="MobiDB-lite"/>
    </source>
</evidence>
<comment type="caution">
    <text evidence="2">The sequence shown here is derived from an EMBL/GenBank/DDBJ whole genome shotgun (WGS) entry which is preliminary data.</text>
</comment>
<accession>A0A3M2KV33</accession>
<keyword evidence="3" id="KW-1185">Reference proteome</keyword>
<feature type="compositionally biased region" description="Low complexity" evidence="1">
    <location>
        <begin position="32"/>
        <end position="41"/>
    </location>
</feature>
<feature type="region of interest" description="Disordered" evidence="1">
    <location>
        <begin position="15"/>
        <end position="41"/>
    </location>
</feature>